<evidence type="ECO:0000256" key="5">
    <source>
        <dbReference type="ARBA" id="ARBA00023136"/>
    </source>
</evidence>
<dbReference type="InterPro" id="IPR037066">
    <property type="entry name" value="Plug_dom_sf"/>
</dbReference>
<dbReference type="Proteomes" id="UP000432350">
    <property type="component" value="Unassembled WGS sequence"/>
</dbReference>
<dbReference type="InterPro" id="IPR008969">
    <property type="entry name" value="CarboxyPept-like_regulatory"/>
</dbReference>
<dbReference type="EMBL" id="CABWMV010000025">
    <property type="protein sequence ID" value="VXD04470.1"/>
    <property type="molecule type" value="Genomic_DNA"/>
</dbReference>
<dbReference type="InterPro" id="IPR023997">
    <property type="entry name" value="TonB-dep_OMP_SusC/RagA_CS"/>
</dbReference>
<evidence type="ECO:0000256" key="3">
    <source>
        <dbReference type="ARBA" id="ARBA00022452"/>
    </source>
</evidence>
<name>A0A654DGH6_SPHMU</name>
<feature type="domain" description="TonB-dependent receptor plug" evidence="9">
    <location>
        <begin position="220"/>
        <end position="317"/>
    </location>
</feature>
<dbReference type="Gene3D" id="2.170.130.10">
    <property type="entry name" value="TonB-dependent receptor, plug domain"/>
    <property type="match status" value="1"/>
</dbReference>
<dbReference type="SUPFAM" id="SSF56935">
    <property type="entry name" value="Porins"/>
    <property type="match status" value="1"/>
</dbReference>
<evidence type="ECO:0000256" key="7">
    <source>
        <dbReference type="PROSITE-ProRule" id="PRU01360"/>
    </source>
</evidence>
<feature type="transmembrane region" description="Helical" evidence="8">
    <location>
        <begin position="68"/>
        <end position="87"/>
    </location>
</feature>
<evidence type="ECO:0000256" key="4">
    <source>
        <dbReference type="ARBA" id="ARBA00022692"/>
    </source>
</evidence>
<reference evidence="10 11" key="1">
    <citation type="submission" date="2019-10" db="EMBL/GenBank/DDBJ databases">
        <authorList>
            <person name="Karimi E."/>
        </authorList>
    </citation>
    <scope>NUCLEOTIDE SEQUENCE [LARGE SCALE GENOMIC DNA]</scope>
    <source>
        <strain evidence="10">Sphingobacterium sp. 8BC</strain>
    </source>
</reference>
<keyword evidence="2 7" id="KW-0813">Transport</keyword>
<sequence>MKQRSNLMAALLDKVAYLAAIKDAANNNFKKVSFTWGKKHPFDCLVYSLRQMMSACTPVPMPKSVKGIIQFSLNLYFLVFNVIICFSKALKNKQALFMLACLFHMFSLSAQTPRKDSGAEGLLSISGTVVSSSDEKPIQGVSIQVQGEKSRASSKNDGSFTLHVSNPKGTVAFSHMGFRRLELPYVAGVSLQVKLIPIENQLDEVEVVSTGYQKIPKERATGSFAQTDMNYFNSRPSTTVVSRLKGLVSGLRFNSDKDISVRGQSTIFANDQPLIVVDGFPYSGDIDMLNPEDIASVDVLKDAAAASIWGARAGNGVIVISTKKGQANQPATISFSSRFSIAAKPNLTYAPNYMDAQTYLSAEKLLLDNGRYNTLFDDTQNYPVISPYVQLLHQGNTVEAEKLASQLGSYDVRNDLSKAFYRNRLLQNYDLNISGGYGKGQYYTSIAYNKDLQSLKKNQSDRLSINLSNTLSITDRIKWTVGLNYIKARNSVDNTLADLLGGNSLYPYSRLWDDEGNQTALYPIFNGEWVDQIAPQKGFIDWSYWPLQELGRTEDRSDSHDIRAYTSVNLQLVKGLTADISAQTQQSFLDNNLIAPQESFATRNLINQYAKLQDGKVVGYNIPVGDIASLSENRTQAANLRGQLNYTRESKDWRLDMLLGAELSQTERSSDYFRLYGYDKDILTSQPVDYISYFTLSPYGTAAAIPNYSGQGKGVSRFVSTFFNESFAFRDRYIVSSSIRMDGSNYFGVNANQKLVPLWSTGVKWRLSKESFFKRGLFDQLDLRATYGYSGNLASNLTGVTTLQYRSNASFTGLPYATLANLGNPDLRWERIGQANFAIDFRLASKWLEGSIEYYLKNGKDMIGDKPFAPSSGVSSMRGNYSAISGQGVDIRLTANLLKRSTFGYRSDLLFSYTYDKVKAYDKGVVPVMSYTANDNIPRVGFPVHSLYSFQWAGLDPTNGDPRILDLNGKASADYNNVLNNLTADNLVYNGMTRAKYFGSWINRIRYQDWELGASILYKLGYVFRKPSLSYSQLASAGKLVGHAEFANRWQNQGDELNTDVPSFSYPANTNRDNLYQYSTVNVGTAAHIRLQDVFISYKLHPQIGKKNTVLKISGQLENLGLLWRANDWGYDPDYISGNANPLATYPIPFQVTLGASLTY</sequence>
<accession>A0A654DGH6</accession>
<dbReference type="Pfam" id="PF13715">
    <property type="entry name" value="CarbopepD_reg_2"/>
    <property type="match status" value="1"/>
</dbReference>
<evidence type="ECO:0000256" key="8">
    <source>
        <dbReference type="SAM" id="Phobius"/>
    </source>
</evidence>
<protein>
    <submittedName>
        <fullName evidence="10">TonB-linked outer membrane protein, SusC/RagA family</fullName>
    </submittedName>
</protein>
<keyword evidence="3 7" id="KW-1134">Transmembrane beta strand</keyword>
<proteinExistence type="inferred from homology"/>
<dbReference type="Pfam" id="PF07715">
    <property type="entry name" value="Plug"/>
    <property type="match status" value="1"/>
</dbReference>
<evidence type="ECO:0000313" key="11">
    <source>
        <dbReference type="Proteomes" id="UP000432350"/>
    </source>
</evidence>
<comment type="subcellular location">
    <subcellularLocation>
        <location evidence="1 7">Cell outer membrane</location>
        <topology evidence="1 7">Multi-pass membrane protein</topology>
    </subcellularLocation>
</comment>
<organism evidence="10 11">
    <name type="scientific">Sphingobacterium multivorum</name>
    <dbReference type="NCBI Taxonomy" id="28454"/>
    <lineage>
        <taxon>Bacteria</taxon>
        <taxon>Pseudomonadati</taxon>
        <taxon>Bacteroidota</taxon>
        <taxon>Sphingobacteriia</taxon>
        <taxon>Sphingobacteriales</taxon>
        <taxon>Sphingobacteriaceae</taxon>
        <taxon>Sphingobacterium</taxon>
    </lineage>
</organism>
<dbReference type="InterPro" id="IPR036942">
    <property type="entry name" value="Beta-barrel_TonB_sf"/>
</dbReference>
<dbReference type="NCBIfam" id="TIGR04057">
    <property type="entry name" value="SusC_RagA_signa"/>
    <property type="match status" value="1"/>
</dbReference>
<keyword evidence="8" id="KW-1133">Transmembrane helix</keyword>
<comment type="similarity">
    <text evidence="7">Belongs to the TonB-dependent receptor family.</text>
</comment>
<gene>
    <name evidence="10" type="ORF">SPHINGO8BC_60216</name>
</gene>
<dbReference type="InterPro" id="IPR023996">
    <property type="entry name" value="TonB-dep_OMP_SusC/RagA"/>
</dbReference>
<keyword evidence="5 7" id="KW-0472">Membrane</keyword>
<evidence type="ECO:0000256" key="1">
    <source>
        <dbReference type="ARBA" id="ARBA00004571"/>
    </source>
</evidence>
<evidence type="ECO:0000256" key="6">
    <source>
        <dbReference type="ARBA" id="ARBA00023237"/>
    </source>
</evidence>
<evidence type="ECO:0000259" key="9">
    <source>
        <dbReference type="Pfam" id="PF07715"/>
    </source>
</evidence>
<dbReference type="NCBIfam" id="TIGR04056">
    <property type="entry name" value="OMP_RagA_SusC"/>
    <property type="match status" value="1"/>
</dbReference>
<evidence type="ECO:0000256" key="2">
    <source>
        <dbReference type="ARBA" id="ARBA00022448"/>
    </source>
</evidence>
<dbReference type="GO" id="GO:0009279">
    <property type="term" value="C:cell outer membrane"/>
    <property type="evidence" value="ECO:0007669"/>
    <property type="project" value="UniProtKB-SubCell"/>
</dbReference>
<dbReference type="SUPFAM" id="SSF49464">
    <property type="entry name" value="Carboxypeptidase regulatory domain-like"/>
    <property type="match status" value="1"/>
</dbReference>
<keyword evidence="6 7" id="KW-0998">Cell outer membrane</keyword>
<dbReference type="RefSeq" id="WP_159332909.1">
    <property type="nucleotide sequence ID" value="NZ_LR733857.1"/>
</dbReference>
<dbReference type="Gene3D" id="2.40.170.20">
    <property type="entry name" value="TonB-dependent receptor, beta-barrel domain"/>
    <property type="match status" value="1"/>
</dbReference>
<keyword evidence="4 7" id="KW-0812">Transmembrane</keyword>
<dbReference type="InterPro" id="IPR012910">
    <property type="entry name" value="Plug_dom"/>
</dbReference>
<dbReference type="AlphaFoldDB" id="A0A654DGH6"/>
<dbReference type="PROSITE" id="PS52016">
    <property type="entry name" value="TONB_DEPENDENT_REC_3"/>
    <property type="match status" value="1"/>
</dbReference>
<evidence type="ECO:0000313" key="10">
    <source>
        <dbReference type="EMBL" id="VXD04470.1"/>
    </source>
</evidence>
<dbReference type="Gene3D" id="2.60.40.1120">
    <property type="entry name" value="Carboxypeptidase-like, regulatory domain"/>
    <property type="match status" value="1"/>
</dbReference>
<dbReference type="InterPro" id="IPR039426">
    <property type="entry name" value="TonB-dep_rcpt-like"/>
</dbReference>